<dbReference type="PANTHER" id="PTHR47917:SF2">
    <property type="entry name" value="COENZYME F420:L-GLUTAMATE LIGASE-LIKE DOMAIN-CONTAINING PROTEIN"/>
    <property type="match status" value="1"/>
</dbReference>
<dbReference type="Pfam" id="PF01996">
    <property type="entry name" value="F420_ligase"/>
    <property type="match status" value="1"/>
</dbReference>
<dbReference type="GO" id="GO:0005525">
    <property type="term" value="F:GTP binding"/>
    <property type="evidence" value="ECO:0007669"/>
    <property type="project" value="UniProtKB-KW"/>
</dbReference>
<evidence type="ECO:0000256" key="5">
    <source>
        <dbReference type="ARBA" id="ARBA00022958"/>
    </source>
</evidence>
<evidence type="ECO:0000313" key="9">
    <source>
        <dbReference type="EMBL" id="SNQ59217.1"/>
    </source>
</evidence>
<dbReference type="GO" id="GO:0052618">
    <property type="term" value="F:coenzyme F420-0:L-glutamate ligase activity"/>
    <property type="evidence" value="ECO:0007669"/>
    <property type="project" value="TreeGrafter"/>
</dbReference>
<dbReference type="SUPFAM" id="SSF144010">
    <property type="entry name" value="CofE-like"/>
    <property type="match status" value="1"/>
</dbReference>
<proteinExistence type="predicted"/>
<evidence type="ECO:0000256" key="7">
    <source>
        <dbReference type="ARBA" id="ARBA00023211"/>
    </source>
</evidence>
<keyword evidence="7" id="KW-0464">Manganese</keyword>
<dbReference type="Gene3D" id="3.90.1660.10">
    <property type="entry name" value="CofE-like domain"/>
    <property type="match status" value="1"/>
</dbReference>
<dbReference type="GO" id="GO:0046872">
    <property type="term" value="F:metal ion binding"/>
    <property type="evidence" value="ECO:0007669"/>
    <property type="project" value="UniProtKB-KW"/>
</dbReference>
<dbReference type="OrthoDB" id="11383at2157"/>
<dbReference type="InterPro" id="IPR002847">
    <property type="entry name" value="F420-0_gamma-glut_ligase-dom"/>
</dbReference>
<keyword evidence="3" id="KW-0547">Nucleotide-binding</keyword>
<keyword evidence="4" id="KW-0460">Magnesium</keyword>
<accession>A0A284VJ55</accession>
<reference evidence="10" key="1">
    <citation type="submission" date="2017-06" db="EMBL/GenBank/DDBJ databases">
        <authorList>
            <person name="Cremers G."/>
        </authorList>
    </citation>
    <scope>NUCLEOTIDE SEQUENCE [LARGE SCALE GENOMIC DNA]</scope>
</reference>
<protein>
    <submittedName>
        <fullName evidence="9">F420-0:gamma-glutamyl ligase</fullName>
    </submittedName>
</protein>
<dbReference type="EMBL" id="FZMP01000013">
    <property type="protein sequence ID" value="SNQ59217.1"/>
    <property type="molecule type" value="Genomic_DNA"/>
</dbReference>
<evidence type="ECO:0000313" key="10">
    <source>
        <dbReference type="Proteomes" id="UP000218615"/>
    </source>
</evidence>
<keyword evidence="6" id="KW-0342">GTP-binding</keyword>
<evidence type="ECO:0000256" key="3">
    <source>
        <dbReference type="ARBA" id="ARBA00022741"/>
    </source>
</evidence>
<evidence type="ECO:0000256" key="6">
    <source>
        <dbReference type="ARBA" id="ARBA00023134"/>
    </source>
</evidence>
<keyword evidence="5" id="KW-0630">Potassium</keyword>
<evidence type="ECO:0000259" key="8">
    <source>
        <dbReference type="Pfam" id="PF01996"/>
    </source>
</evidence>
<dbReference type="RefSeq" id="WP_096203622.1">
    <property type="nucleotide sequence ID" value="NZ_FZMP01000013.1"/>
</dbReference>
<dbReference type="NCBIfam" id="TIGR01916">
    <property type="entry name" value="F420_cofE"/>
    <property type="match status" value="1"/>
</dbReference>
<dbReference type="PANTHER" id="PTHR47917">
    <property type="match status" value="1"/>
</dbReference>
<evidence type="ECO:0000256" key="1">
    <source>
        <dbReference type="ARBA" id="ARBA00022598"/>
    </source>
</evidence>
<dbReference type="Gene3D" id="3.30.1330.100">
    <property type="entry name" value="CofE-like"/>
    <property type="match status" value="1"/>
</dbReference>
<keyword evidence="1 9" id="KW-0436">Ligase</keyword>
<organism evidence="9 10">
    <name type="scientific">Candidatus Methanoperedens nitratireducens</name>
    <dbReference type="NCBI Taxonomy" id="1392998"/>
    <lineage>
        <taxon>Archaea</taxon>
        <taxon>Methanobacteriati</taxon>
        <taxon>Methanobacteriota</taxon>
        <taxon>Stenosarchaea group</taxon>
        <taxon>Methanomicrobia</taxon>
        <taxon>Methanosarcinales</taxon>
        <taxon>ANME-2 cluster</taxon>
        <taxon>Candidatus Methanoperedentaceae</taxon>
        <taxon>Candidatus Methanoperedens</taxon>
    </lineage>
</organism>
<dbReference type="InterPro" id="IPR008225">
    <property type="entry name" value="F420-0_g-glutamyl_ligase"/>
</dbReference>
<dbReference type="AlphaFoldDB" id="A0A284VJ55"/>
<keyword evidence="10" id="KW-1185">Reference proteome</keyword>
<keyword evidence="2" id="KW-0479">Metal-binding</keyword>
<dbReference type="STRING" id="1392998.ANME2D_03361"/>
<evidence type="ECO:0000256" key="2">
    <source>
        <dbReference type="ARBA" id="ARBA00022723"/>
    </source>
</evidence>
<name>A0A284VJ55_9EURY</name>
<sequence>MQLFGIKTPLIKPGDDMAGVLIESMKDAGIKPHNNDIIVLAESAVATAEGRVVRLESIRPGKKAIELSKLYETDPRKMELIIRESDELLGGIPGVVVTITKGVLSPSAGIDNSNAPEGCVVLLPENPRKSAIQLREKLMAEYGCDVAVIIGDSRTQPLRLGCVGIALGCAGIEPVEDVRGRKDLFGKPLMITRRATADNLVSAAQIIMGEADESTPAVLIRDAPVRFIEGSEDIPTISREECLYFGCFKK</sequence>
<gene>
    <name evidence="9" type="ORF">MNV_110033</name>
</gene>
<feature type="domain" description="Coenzyme F420:L-glutamate ligase-like" evidence="8">
    <location>
        <begin position="5"/>
        <end position="222"/>
    </location>
</feature>
<evidence type="ECO:0000256" key="4">
    <source>
        <dbReference type="ARBA" id="ARBA00022842"/>
    </source>
</evidence>
<dbReference type="Proteomes" id="UP000218615">
    <property type="component" value="Unassembled WGS sequence"/>
</dbReference>